<protein>
    <submittedName>
        <fullName evidence="1">Rhamnosyltransferase WbbL</fullName>
        <ecNumber evidence="1">2.4.1.-</ecNumber>
    </submittedName>
</protein>
<dbReference type="InterPro" id="IPR029044">
    <property type="entry name" value="Nucleotide-diphossugar_trans"/>
</dbReference>
<reference evidence="1 2" key="1">
    <citation type="submission" date="2021-03" db="EMBL/GenBank/DDBJ databases">
        <authorList>
            <person name="Peeters C."/>
        </authorList>
    </citation>
    <scope>NUCLEOTIDE SEQUENCE [LARGE SCALE GENOMIC DNA]</scope>
    <source>
        <strain evidence="1 2">LMG 26411</strain>
    </source>
</reference>
<dbReference type="SUPFAM" id="SSF53448">
    <property type="entry name" value="Nucleotide-diphospho-sugar transferases"/>
    <property type="match status" value="1"/>
</dbReference>
<keyword evidence="2" id="KW-1185">Reference proteome</keyword>
<dbReference type="GO" id="GO:0016757">
    <property type="term" value="F:glycosyltransferase activity"/>
    <property type="evidence" value="ECO:0007669"/>
    <property type="project" value="UniProtKB-KW"/>
</dbReference>
<dbReference type="EC" id="2.4.1.-" evidence="1"/>
<dbReference type="PANTHER" id="PTHR43179">
    <property type="entry name" value="RHAMNOSYLTRANSFERASE WBBL"/>
    <property type="match status" value="1"/>
</dbReference>
<dbReference type="EMBL" id="CAJPVI010000049">
    <property type="protein sequence ID" value="CAG2158756.1"/>
    <property type="molecule type" value="Genomic_DNA"/>
</dbReference>
<evidence type="ECO:0000313" key="1">
    <source>
        <dbReference type="EMBL" id="CAG2158756.1"/>
    </source>
</evidence>
<keyword evidence="1" id="KW-0328">Glycosyltransferase</keyword>
<evidence type="ECO:0000313" key="2">
    <source>
        <dbReference type="Proteomes" id="UP000672657"/>
    </source>
</evidence>
<keyword evidence="1" id="KW-0808">Transferase</keyword>
<accession>A0ABM8TRE0</accession>
<dbReference type="RefSeq" id="WP_211957012.1">
    <property type="nucleotide sequence ID" value="NZ_CAJPVI010000049.1"/>
</dbReference>
<organism evidence="1 2">
    <name type="scientific">Cupriavidus numazuensis</name>
    <dbReference type="NCBI Taxonomy" id="221992"/>
    <lineage>
        <taxon>Bacteria</taxon>
        <taxon>Pseudomonadati</taxon>
        <taxon>Pseudomonadota</taxon>
        <taxon>Betaproteobacteria</taxon>
        <taxon>Burkholderiales</taxon>
        <taxon>Burkholderiaceae</taxon>
        <taxon>Cupriavidus</taxon>
    </lineage>
</organism>
<dbReference type="Gene3D" id="3.90.550.10">
    <property type="entry name" value="Spore Coat Polysaccharide Biosynthesis Protein SpsA, Chain A"/>
    <property type="match status" value="1"/>
</dbReference>
<sequence length="253" mass="28071">MPEITVSVISHGQGELILPLLQQLSSIAKVLPLRVIVTENMPGTGGALVPLGEGLYDQLIANPQPKGFGANHNAAFERCVTPFFCVINPDIRLDGEPFSGLCEVLRAAPGIAAPCVMNSAGSLEDSARRVPTPARLWRRAVCGKRQADYVPHGGVVTVDWVAGMLMMFDTDVFRRLGGFDDRFHMYCEDVDVCLRAHLAGFSVQWATGVRVVHDAQRESHRKWKYRAWHVESMARLLLSRSYLDFLCQRRRAG</sequence>
<comment type="caution">
    <text evidence="1">The sequence shown here is derived from an EMBL/GenBank/DDBJ whole genome shotgun (WGS) entry which is preliminary data.</text>
</comment>
<dbReference type="Pfam" id="PF13641">
    <property type="entry name" value="Glyco_tranf_2_3"/>
    <property type="match status" value="1"/>
</dbReference>
<dbReference type="PANTHER" id="PTHR43179:SF10">
    <property type="entry name" value="GLYCOSYL TRANSFERASE"/>
    <property type="match status" value="1"/>
</dbReference>
<proteinExistence type="predicted"/>
<gene>
    <name evidence="1" type="primary">wbbL_1</name>
    <name evidence="1" type="ORF">LMG26411_06174</name>
</gene>
<name>A0ABM8TRE0_9BURK</name>
<dbReference type="Proteomes" id="UP000672657">
    <property type="component" value="Unassembled WGS sequence"/>
</dbReference>